<dbReference type="Gene3D" id="3.30.565.10">
    <property type="entry name" value="Histidine kinase-like ATPase, C-terminal domain"/>
    <property type="match status" value="1"/>
</dbReference>
<dbReference type="PROSITE" id="PS00058">
    <property type="entry name" value="DNA_MISMATCH_REPAIR_1"/>
    <property type="match status" value="1"/>
</dbReference>
<keyword evidence="4 5" id="KW-0234">DNA repair</keyword>
<dbReference type="InterPro" id="IPR014721">
    <property type="entry name" value="Ribsml_uS5_D2-typ_fold_subgr"/>
</dbReference>
<organism evidence="9 10">
    <name type="scientific">Hydrogenophilus thermoluteolus</name>
    <name type="common">Pseudomonas hydrogenothermophila</name>
    <dbReference type="NCBI Taxonomy" id="297"/>
    <lineage>
        <taxon>Bacteria</taxon>
        <taxon>Pseudomonadati</taxon>
        <taxon>Pseudomonadota</taxon>
        <taxon>Hydrogenophilia</taxon>
        <taxon>Hydrogenophilales</taxon>
        <taxon>Hydrogenophilaceae</taxon>
        <taxon>Hydrogenophilus</taxon>
    </lineage>
</organism>
<dbReference type="SMART" id="SM01340">
    <property type="entry name" value="DNA_mis_repair"/>
    <property type="match status" value="1"/>
</dbReference>
<dbReference type="NCBIfam" id="TIGR00585">
    <property type="entry name" value="mutl"/>
    <property type="match status" value="1"/>
</dbReference>
<dbReference type="FunFam" id="3.30.565.10:FF:000003">
    <property type="entry name" value="DNA mismatch repair endonuclease MutL"/>
    <property type="match status" value="1"/>
</dbReference>
<name>A0A2Z6DWJ7_HYDTE</name>
<dbReference type="OrthoDB" id="5287384at2"/>
<dbReference type="GO" id="GO:0140664">
    <property type="term" value="F:ATP-dependent DNA damage sensor activity"/>
    <property type="evidence" value="ECO:0007669"/>
    <property type="project" value="InterPro"/>
</dbReference>
<evidence type="ECO:0000256" key="5">
    <source>
        <dbReference type="HAMAP-Rule" id="MF_00149"/>
    </source>
</evidence>
<dbReference type="GO" id="GO:0005524">
    <property type="term" value="F:ATP binding"/>
    <property type="evidence" value="ECO:0007669"/>
    <property type="project" value="InterPro"/>
</dbReference>
<dbReference type="Gene3D" id="3.30.1540.20">
    <property type="entry name" value="MutL, C-terminal domain, dimerisation subdomain"/>
    <property type="match status" value="1"/>
</dbReference>
<dbReference type="InterPro" id="IPR002099">
    <property type="entry name" value="MutL/Mlh/PMS"/>
</dbReference>
<dbReference type="KEGG" id="htl:HPTL_0441"/>
<evidence type="ECO:0000256" key="2">
    <source>
        <dbReference type="ARBA" id="ARBA00021975"/>
    </source>
</evidence>
<feature type="domain" description="MutL C-terminal dimerisation" evidence="7">
    <location>
        <begin position="449"/>
        <end position="592"/>
    </location>
</feature>
<feature type="compositionally biased region" description="Pro residues" evidence="6">
    <location>
        <begin position="408"/>
        <end position="419"/>
    </location>
</feature>
<dbReference type="InterPro" id="IPR042120">
    <property type="entry name" value="MutL_C_dimsub"/>
</dbReference>
<dbReference type="Pfam" id="PF01119">
    <property type="entry name" value="DNA_mis_repair"/>
    <property type="match status" value="1"/>
</dbReference>
<dbReference type="CDD" id="cd03482">
    <property type="entry name" value="MutL_Trans_MutL"/>
    <property type="match status" value="1"/>
</dbReference>
<comment type="similarity">
    <text evidence="1 5">Belongs to the DNA mismatch repair MutL/HexB family.</text>
</comment>
<sequence length="636" mass="68621">MPIQLLPDTLINQIAAGEVVERPASIVKELAENSLDAGATEIAIHLEAGGIERVCVRDDGCGIPASELPLAVARHATSKIDSLKALLSVTTKGFRGEALAAIAAVTHLTIASRPREAPHGMKLDARSGELTPYAMAPGTEVDCRALFDTVPARRKFLKTPQTEAHHAIEAARRLALAHPQVAWQVTHNDKLVWRLAPQSAEARFLALFHTDPAEWRLAHAETPAAQLLGWVIEPRFARESARQALQYLFVNGRAVRDRLLAQAVRQAYHDVLHGHRQPSYVLFLTVAPELVDVNVHPAKSEVRFRDPNAIFRLVNGAIAQALAPTVVFPQPLGTETTEAAGKTQPPLATERATAPATRAIVSSPAAQQRLPFGTSTVRDSANARYLAFAAHAFVDANTARSETATPAPTTPPGALPPLAPAHEHAAPEVAAPSPPPVEPSATEPPLGYALAQLHGIYILAQNRRGLVLVDMHAAHERILYERLKRHYDEAALPAQPLLHPVPVRLNGAALATFTEHRVTLAQLGLEASLLDTETIAVRTHPPFVAPREIPALVAELLETLRDAPTSNAVTARRDALLARVACHGAVRANRALTQEEMNALLRDLEATERGGQCNHGRPTWIELPLAALDALFLRGQ</sequence>
<dbReference type="Gene3D" id="3.30.230.10">
    <property type="match status" value="1"/>
</dbReference>
<protein>
    <recommendedName>
        <fullName evidence="2 5">DNA mismatch repair protein MutL</fullName>
    </recommendedName>
</protein>
<dbReference type="RefSeq" id="WP_119334526.1">
    <property type="nucleotide sequence ID" value="NZ_AP018558.1"/>
</dbReference>
<evidence type="ECO:0000259" key="7">
    <source>
        <dbReference type="SMART" id="SM00853"/>
    </source>
</evidence>
<evidence type="ECO:0000313" key="9">
    <source>
        <dbReference type="EMBL" id="BBD76709.1"/>
    </source>
</evidence>
<evidence type="ECO:0000256" key="1">
    <source>
        <dbReference type="ARBA" id="ARBA00006082"/>
    </source>
</evidence>
<keyword evidence="3 5" id="KW-0227">DNA damage</keyword>
<dbReference type="EMBL" id="AP018558">
    <property type="protein sequence ID" value="BBD76709.1"/>
    <property type="molecule type" value="Genomic_DNA"/>
</dbReference>
<gene>
    <name evidence="5 9" type="primary">mutL</name>
    <name evidence="9" type="ORF">HPTL_0441</name>
</gene>
<dbReference type="InterPro" id="IPR020568">
    <property type="entry name" value="Ribosomal_Su5_D2-typ_SF"/>
</dbReference>
<dbReference type="SUPFAM" id="SSF118116">
    <property type="entry name" value="DNA mismatch repair protein MutL"/>
    <property type="match status" value="1"/>
</dbReference>
<reference evidence="9 10" key="1">
    <citation type="submission" date="2018-04" db="EMBL/GenBank/DDBJ databases">
        <title>Complete genome sequence of Hydrogenophilus thermoluteolus TH-1.</title>
        <authorList>
            <person name="Arai H."/>
        </authorList>
    </citation>
    <scope>NUCLEOTIDE SEQUENCE [LARGE SCALE GENOMIC DNA]</scope>
    <source>
        <strain evidence="9 10">TH-1</strain>
    </source>
</reference>
<dbReference type="GO" id="GO:0030983">
    <property type="term" value="F:mismatched DNA binding"/>
    <property type="evidence" value="ECO:0007669"/>
    <property type="project" value="InterPro"/>
</dbReference>
<proteinExistence type="inferred from homology"/>
<dbReference type="HAMAP" id="MF_00149">
    <property type="entry name" value="DNA_mis_repair"/>
    <property type="match status" value="1"/>
</dbReference>
<dbReference type="InterPro" id="IPR037198">
    <property type="entry name" value="MutL_C_sf"/>
</dbReference>
<evidence type="ECO:0000313" key="10">
    <source>
        <dbReference type="Proteomes" id="UP000262004"/>
    </source>
</evidence>
<dbReference type="CDD" id="cd16926">
    <property type="entry name" value="HATPase_MutL-MLH-PMS-like"/>
    <property type="match status" value="1"/>
</dbReference>
<feature type="domain" description="DNA mismatch repair protein S5" evidence="8">
    <location>
        <begin position="204"/>
        <end position="323"/>
    </location>
</feature>
<dbReference type="SMART" id="SM00853">
    <property type="entry name" value="MutL_C"/>
    <property type="match status" value="1"/>
</dbReference>
<dbReference type="Gene3D" id="3.30.1370.100">
    <property type="entry name" value="MutL, C-terminal domain, regulatory subdomain"/>
    <property type="match status" value="1"/>
</dbReference>
<dbReference type="InterPro" id="IPR038973">
    <property type="entry name" value="MutL/Mlh/Pms-like"/>
</dbReference>
<dbReference type="InterPro" id="IPR042121">
    <property type="entry name" value="MutL_C_regsub"/>
</dbReference>
<dbReference type="GO" id="GO:0006298">
    <property type="term" value="P:mismatch repair"/>
    <property type="evidence" value="ECO:0007669"/>
    <property type="project" value="UniProtKB-UniRule"/>
</dbReference>
<dbReference type="PANTHER" id="PTHR10073:SF12">
    <property type="entry name" value="DNA MISMATCH REPAIR PROTEIN MLH1"/>
    <property type="match status" value="1"/>
</dbReference>
<accession>A0A2Z6DWJ7</accession>
<evidence type="ECO:0000256" key="3">
    <source>
        <dbReference type="ARBA" id="ARBA00022763"/>
    </source>
</evidence>
<feature type="region of interest" description="Disordered" evidence="6">
    <location>
        <begin position="399"/>
        <end position="442"/>
    </location>
</feature>
<evidence type="ECO:0000259" key="8">
    <source>
        <dbReference type="SMART" id="SM01340"/>
    </source>
</evidence>
<dbReference type="Pfam" id="PF08676">
    <property type="entry name" value="MutL_C"/>
    <property type="match status" value="1"/>
</dbReference>
<dbReference type="SUPFAM" id="SSF55874">
    <property type="entry name" value="ATPase domain of HSP90 chaperone/DNA topoisomerase II/histidine kinase"/>
    <property type="match status" value="1"/>
</dbReference>
<dbReference type="InterPro" id="IPR020667">
    <property type="entry name" value="DNA_mismatch_repair_MutL"/>
</dbReference>
<dbReference type="InterPro" id="IPR013507">
    <property type="entry name" value="DNA_mismatch_S5_2-like"/>
</dbReference>
<dbReference type="Proteomes" id="UP000262004">
    <property type="component" value="Chromosome"/>
</dbReference>
<dbReference type="InterPro" id="IPR014762">
    <property type="entry name" value="DNA_mismatch_repair_CS"/>
</dbReference>
<dbReference type="GO" id="GO:0016887">
    <property type="term" value="F:ATP hydrolysis activity"/>
    <property type="evidence" value="ECO:0007669"/>
    <property type="project" value="InterPro"/>
</dbReference>
<keyword evidence="10" id="KW-1185">Reference proteome</keyword>
<comment type="function">
    <text evidence="5">This protein is involved in the repair of mismatches in DNA. It is required for dam-dependent methyl-directed DNA mismatch repair. May act as a 'molecular matchmaker', a protein that promotes the formation of a stable complex between two or more DNA-binding proteins in an ATP-dependent manner without itself being part of a final effector complex.</text>
</comment>
<dbReference type="PANTHER" id="PTHR10073">
    <property type="entry name" value="DNA MISMATCH REPAIR PROTEIN MLH, PMS, MUTL"/>
    <property type="match status" value="1"/>
</dbReference>
<dbReference type="AlphaFoldDB" id="A0A2Z6DWJ7"/>
<dbReference type="InterPro" id="IPR014790">
    <property type="entry name" value="MutL_C"/>
</dbReference>
<dbReference type="Pfam" id="PF13589">
    <property type="entry name" value="HATPase_c_3"/>
    <property type="match status" value="1"/>
</dbReference>
<dbReference type="GO" id="GO:0032300">
    <property type="term" value="C:mismatch repair complex"/>
    <property type="evidence" value="ECO:0007669"/>
    <property type="project" value="InterPro"/>
</dbReference>
<evidence type="ECO:0000256" key="4">
    <source>
        <dbReference type="ARBA" id="ARBA00023204"/>
    </source>
</evidence>
<dbReference type="SUPFAM" id="SSF54211">
    <property type="entry name" value="Ribosomal protein S5 domain 2-like"/>
    <property type="match status" value="1"/>
</dbReference>
<evidence type="ECO:0000256" key="6">
    <source>
        <dbReference type="SAM" id="MobiDB-lite"/>
    </source>
</evidence>
<dbReference type="InterPro" id="IPR036890">
    <property type="entry name" value="HATPase_C_sf"/>
</dbReference>